<organism evidence="2 3">
    <name type="scientific">Zoarces viviparus</name>
    <name type="common">Viviparous eelpout</name>
    <name type="synonym">Blennius viviparus</name>
    <dbReference type="NCBI Taxonomy" id="48416"/>
    <lineage>
        <taxon>Eukaryota</taxon>
        <taxon>Metazoa</taxon>
        <taxon>Chordata</taxon>
        <taxon>Craniata</taxon>
        <taxon>Vertebrata</taxon>
        <taxon>Euteleostomi</taxon>
        <taxon>Actinopterygii</taxon>
        <taxon>Neopterygii</taxon>
        <taxon>Teleostei</taxon>
        <taxon>Neoteleostei</taxon>
        <taxon>Acanthomorphata</taxon>
        <taxon>Eupercaria</taxon>
        <taxon>Perciformes</taxon>
        <taxon>Cottioidei</taxon>
        <taxon>Zoarcales</taxon>
        <taxon>Zoarcidae</taxon>
        <taxon>Zoarcinae</taxon>
        <taxon>Zoarces</taxon>
    </lineage>
</organism>
<dbReference type="Proteomes" id="UP001488805">
    <property type="component" value="Unassembled WGS sequence"/>
</dbReference>
<accession>A0AAW1FK85</accession>
<protein>
    <submittedName>
        <fullName evidence="2">Uncharacterized protein</fullName>
    </submittedName>
</protein>
<evidence type="ECO:0000313" key="2">
    <source>
        <dbReference type="EMBL" id="KAK9535138.1"/>
    </source>
</evidence>
<dbReference type="AlphaFoldDB" id="A0AAW1FK85"/>
<keyword evidence="3" id="KW-1185">Reference proteome</keyword>
<gene>
    <name evidence="2" type="ORF">VZT92_007539</name>
</gene>
<evidence type="ECO:0000256" key="1">
    <source>
        <dbReference type="SAM" id="MobiDB-lite"/>
    </source>
</evidence>
<evidence type="ECO:0000313" key="3">
    <source>
        <dbReference type="Proteomes" id="UP001488805"/>
    </source>
</evidence>
<feature type="region of interest" description="Disordered" evidence="1">
    <location>
        <begin position="1"/>
        <end position="49"/>
    </location>
</feature>
<sequence length="154" mass="16802">MEAAGTIVVGKENSSNNNSNNSSSNSSSNNNNNNNSSNSSNSSTHTERQIRLQIGCSPTTNTFSPHSFLHLPSYSSLHIPNSSTKSYDHAVLSVSTVAWTWMCSDPRCPRGQRLDTLSLILSTLLLTETVPIQDPNRTSPHLEVKAWFNIVGLE</sequence>
<dbReference type="EMBL" id="JBCEZU010000056">
    <property type="protein sequence ID" value="KAK9535138.1"/>
    <property type="molecule type" value="Genomic_DNA"/>
</dbReference>
<name>A0AAW1FK85_ZOAVI</name>
<feature type="compositionally biased region" description="Low complexity" evidence="1">
    <location>
        <begin position="13"/>
        <end position="43"/>
    </location>
</feature>
<reference evidence="2 3" key="1">
    <citation type="journal article" date="2024" name="Genome Biol. Evol.">
        <title>Chromosome-level genome assembly of the viviparous eelpout Zoarces viviparus.</title>
        <authorList>
            <person name="Fuhrmann N."/>
            <person name="Brasseur M.V."/>
            <person name="Bakowski C.E."/>
            <person name="Podsiadlowski L."/>
            <person name="Prost S."/>
            <person name="Krehenwinkel H."/>
            <person name="Mayer C."/>
        </authorList>
    </citation>
    <scope>NUCLEOTIDE SEQUENCE [LARGE SCALE GENOMIC DNA]</scope>
    <source>
        <strain evidence="2">NO-MEL_2022_Ind0_liver</strain>
    </source>
</reference>
<proteinExistence type="predicted"/>
<comment type="caution">
    <text evidence="2">The sequence shown here is derived from an EMBL/GenBank/DDBJ whole genome shotgun (WGS) entry which is preliminary data.</text>
</comment>